<organism evidence="3 4">
    <name type="scientific">Rhipicephalus microplus</name>
    <name type="common">Cattle tick</name>
    <name type="synonym">Boophilus microplus</name>
    <dbReference type="NCBI Taxonomy" id="6941"/>
    <lineage>
        <taxon>Eukaryota</taxon>
        <taxon>Metazoa</taxon>
        <taxon>Ecdysozoa</taxon>
        <taxon>Arthropoda</taxon>
        <taxon>Chelicerata</taxon>
        <taxon>Arachnida</taxon>
        <taxon>Acari</taxon>
        <taxon>Parasitiformes</taxon>
        <taxon>Ixodida</taxon>
        <taxon>Ixodoidea</taxon>
        <taxon>Ixodidae</taxon>
        <taxon>Rhipicephalinae</taxon>
        <taxon>Rhipicephalus</taxon>
        <taxon>Boophilus</taxon>
    </lineage>
</organism>
<feature type="region of interest" description="Disordered" evidence="1">
    <location>
        <begin position="54"/>
        <end position="97"/>
    </location>
</feature>
<reference evidence="3" key="2">
    <citation type="submission" date="2021-09" db="EMBL/GenBank/DDBJ databases">
        <authorList>
            <person name="Jia N."/>
            <person name="Wang J."/>
            <person name="Shi W."/>
            <person name="Du L."/>
            <person name="Sun Y."/>
            <person name="Zhan W."/>
            <person name="Jiang J."/>
            <person name="Wang Q."/>
            <person name="Zhang B."/>
            <person name="Ji P."/>
            <person name="Sakyi L.B."/>
            <person name="Cui X."/>
            <person name="Yuan T."/>
            <person name="Jiang B."/>
            <person name="Yang W."/>
            <person name="Lam T.T.-Y."/>
            <person name="Chang Q."/>
            <person name="Ding S."/>
            <person name="Wang X."/>
            <person name="Zhu J."/>
            <person name="Ruan X."/>
            <person name="Zhao L."/>
            <person name="Wei J."/>
            <person name="Que T."/>
            <person name="Du C."/>
            <person name="Cheng J."/>
            <person name="Dai P."/>
            <person name="Han X."/>
            <person name="Huang E."/>
            <person name="Gao Y."/>
            <person name="Liu J."/>
            <person name="Shao H."/>
            <person name="Ye R."/>
            <person name="Li L."/>
            <person name="Wei W."/>
            <person name="Wang X."/>
            <person name="Wang C."/>
            <person name="Huo Q."/>
            <person name="Li W."/>
            <person name="Guo W."/>
            <person name="Chen H."/>
            <person name="Chen S."/>
            <person name="Zhou L."/>
            <person name="Zhou L."/>
            <person name="Ni X."/>
            <person name="Tian J."/>
            <person name="Zhou Y."/>
            <person name="Sheng Y."/>
            <person name="Liu T."/>
            <person name="Pan Y."/>
            <person name="Xia L."/>
            <person name="Li J."/>
            <person name="Zhao F."/>
            <person name="Cao W."/>
        </authorList>
    </citation>
    <scope>NUCLEOTIDE SEQUENCE</scope>
    <source>
        <strain evidence="3">Rmic-2018</strain>
        <tissue evidence="3">Larvae</tissue>
    </source>
</reference>
<dbReference type="EMBL" id="JABSTU010000003">
    <property type="protein sequence ID" value="KAH8035255.1"/>
    <property type="molecule type" value="Genomic_DNA"/>
</dbReference>
<dbReference type="PROSITE" id="PS50031">
    <property type="entry name" value="EH"/>
    <property type="match status" value="1"/>
</dbReference>
<evidence type="ECO:0000256" key="1">
    <source>
        <dbReference type="SAM" id="MobiDB-lite"/>
    </source>
</evidence>
<proteinExistence type="predicted"/>
<dbReference type="AlphaFoldDB" id="A0A9J6ELX6"/>
<dbReference type="Proteomes" id="UP000821866">
    <property type="component" value="Chromosome 11"/>
</dbReference>
<evidence type="ECO:0000313" key="3">
    <source>
        <dbReference type="EMBL" id="KAH8035255.1"/>
    </source>
</evidence>
<dbReference type="InterPro" id="IPR000261">
    <property type="entry name" value="EH_dom"/>
</dbReference>
<feature type="region of interest" description="Disordered" evidence="1">
    <location>
        <begin position="273"/>
        <end position="294"/>
    </location>
</feature>
<evidence type="ECO:0000259" key="2">
    <source>
        <dbReference type="PROSITE" id="PS50031"/>
    </source>
</evidence>
<dbReference type="InterPro" id="IPR059024">
    <property type="entry name" value="SYNRG_C"/>
</dbReference>
<dbReference type="Gene3D" id="1.10.238.10">
    <property type="entry name" value="EF-hand"/>
    <property type="match status" value="1"/>
</dbReference>
<sequence length="1120" mass="118024">MRRSRSSAVKSCEIASATFTVASALLRCIAGFAPYRCVARSASGLVKLHAAATETNKTKKKQSPQRKSGSRYATLLASGGCGGPNRGEMASKQGNKQPLSALEKKMMECSNLFEQSRGSSFAKPRLGGASGTTKHSYAPGFNMPRPPQLGLAPHAAPTTHLPVWCQRGDVPAVYRDLEQQLSGPSGINSTLVCSLLLSSGLSRSTLGRIWDICSRTVPGSLTQPELYATLAMVALVQKGYPPELELLFRLPQPPIPMFAHPVNNFCAAPSGPLPPQAWPNRSSPSPSPPVPQQTPVTCCPTFQASGSFLPLSTANPLPLAPASSAPAATYISSPAAKPLPAVSSIPAAAIVSSAPAMFAPSLPATFVSSAPTTFASSVPATFVSSVPPVMTLASQPVVTVASSKCQLPVASPLTRPTVGLPISSVPPIMSSHLSSTLASVTPGAPKGSSAPCSVVGASGECSAAIGNGGVFAGSMPSLLNHGCPLPTEPVSKPSTQLTGSGDFDDDFDDFKSAPERSQSQHPPPLADGKSIDPVDKPPLIHPVLPNNTGRANSLPDSPRLEPPKITTAVNARNLQLSQQRNNICESPKMPKTFNFGLKINLNSLISSSPLDSQPVPASVATPSTNSMSAPEQVLETDDDFADFQTAFPEVSKPSVPSEDRYNVFKELCNDGISLWNVPAAPASNAKDVNTSTDVTDSGFHTTETWHNPLPDDGDRADEEDFGDFCHVQVVPPPAPPTPEKRANMFGDLLYNTGLFSSQSHDTNSLGDGLSVNSLEFGARDSSLSSRHGSVLSLDFRLGNSDDDESASARTGCSDEARAATTADSQGEASPSATSSDTTSDTQPEGAVSVTEQPALLLDKYSVIRGMNQVRQLVACAQLLFIDSSGAHFKGPSERCAAVSKVVGSEPEWRVVKRSSSTATCHGENPALGIALKIAGNACLFRWSQDIPVGEAACIDSWTRCVESVCELITEAESVFNREASSQVCREALDTAEGASYIHNLAEVYKVCQRISLSSRLTGLQSESLDKLCCEVRETWDRLASYLENSCLFTVKVPPAENSKWLPSDDESAKSCGVCLLHVDNPDIASSKLSYSGREYHSPCANLWVNCVNSLLPAVTPVQLL</sequence>
<dbReference type="VEuPathDB" id="VectorBase:LOC119181185"/>
<dbReference type="PANTHER" id="PTHR15463">
    <property type="entry name" value="AP1 GAMMA SUBUNIT BINDING PROTEIN 1"/>
    <property type="match status" value="1"/>
</dbReference>
<name>A0A9J6ELX6_RHIMP</name>
<feature type="compositionally biased region" description="Low complexity" evidence="1">
    <location>
        <begin position="828"/>
        <end position="841"/>
    </location>
</feature>
<evidence type="ECO:0000313" key="4">
    <source>
        <dbReference type="Proteomes" id="UP000821866"/>
    </source>
</evidence>
<feature type="region of interest" description="Disordered" evidence="1">
    <location>
        <begin position="684"/>
        <end position="711"/>
    </location>
</feature>
<feature type="compositionally biased region" description="Polar residues" evidence="1">
    <location>
        <begin position="545"/>
        <end position="555"/>
    </location>
</feature>
<gene>
    <name evidence="3" type="ORF">HPB51_004496</name>
</gene>
<accession>A0A9J6ELX6</accession>
<feature type="compositionally biased region" description="Polar residues" evidence="1">
    <location>
        <begin position="686"/>
        <end position="705"/>
    </location>
</feature>
<keyword evidence="4" id="KW-1185">Reference proteome</keyword>
<comment type="caution">
    <text evidence="3">The sequence shown here is derived from an EMBL/GenBank/DDBJ whole genome shotgun (WGS) entry which is preliminary data.</text>
</comment>
<feature type="domain" description="EH" evidence="2">
    <location>
        <begin position="166"/>
        <end position="261"/>
    </location>
</feature>
<feature type="region of interest" description="Disordered" evidence="1">
    <location>
        <begin position="484"/>
        <end position="560"/>
    </location>
</feature>
<reference evidence="3" key="1">
    <citation type="journal article" date="2020" name="Cell">
        <title>Large-Scale Comparative Analyses of Tick Genomes Elucidate Their Genetic Diversity and Vector Capacities.</title>
        <authorList>
            <consortium name="Tick Genome and Microbiome Consortium (TIGMIC)"/>
            <person name="Jia N."/>
            <person name="Wang J."/>
            <person name="Shi W."/>
            <person name="Du L."/>
            <person name="Sun Y."/>
            <person name="Zhan W."/>
            <person name="Jiang J.F."/>
            <person name="Wang Q."/>
            <person name="Zhang B."/>
            <person name="Ji P."/>
            <person name="Bell-Sakyi L."/>
            <person name="Cui X.M."/>
            <person name="Yuan T.T."/>
            <person name="Jiang B.G."/>
            <person name="Yang W.F."/>
            <person name="Lam T.T."/>
            <person name="Chang Q.C."/>
            <person name="Ding S.J."/>
            <person name="Wang X.J."/>
            <person name="Zhu J.G."/>
            <person name="Ruan X.D."/>
            <person name="Zhao L."/>
            <person name="Wei J.T."/>
            <person name="Ye R.Z."/>
            <person name="Que T.C."/>
            <person name="Du C.H."/>
            <person name="Zhou Y.H."/>
            <person name="Cheng J.X."/>
            <person name="Dai P.F."/>
            <person name="Guo W.B."/>
            <person name="Han X.H."/>
            <person name="Huang E.J."/>
            <person name="Li L.F."/>
            <person name="Wei W."/>
            <person name="Gao Y.C."/>
            <person name="Liu J.Z."/>
            <person name="Shao H.Z."/>
            <person name="Wang X."/>
            <person name="Wang C.C."/>
            <person name="Yang T.C."/>
            <person name="Huo Q.B."/>
            <person name="Li W."/>
            <person name="Chen H.Y."/>
            <person name="Chen S.E."/>
            <person name="Zhou L.G."/>
            <person name="Ni X.B."/>
            <person name="Tian J.H."/>
            <person name="Sheng Y."/>
            <person name="Liu T."/>
            <person name="Pan Y.S."/>
            <person name="Xia L.Y."/>
            <person name="Li J."/>
            <person name="Zhao F."/>
            <person name="Cao W.C."/>
        </authorList>
    </citation>
    <scope>NUCLEOTIDE SEQUENCE</scope>
    <source>
        <strain evidence="3">Rmic-2018</strain>
    </source>
</reference>
<dbReference type="InterPro" id="IPR039656">
    <property type="entry name" value="SYNRG"/>
</dbReference>
<dbReference type="Pfam" id="PF25999">
    <property type="entry name" value="SYNRG_C"/>
    <property type="match status" value="1"/>
</dbReference>
<dbReference type="GO" id="GO:0030130">
    <property type="term" value="C:clathrin coat of trans-Golgi network vesicle"/>
    <property type="evidence" value="ECO:0007669"/>
    <property type="project" value="TreeGrafter"/>
</dbReference>
<protein>
    <recommendedName>
        <fullName evidence="2">EH domain-containing protein</fullName>
    </recommendedName>
</protein>
<feature type="region of interest" description="Disordered" evidence="1">
    <location>
        <begin position="795"/>
        <end position="849"/>
    </location>
</feature>
<dbReference type="PANTHER" id="PTHR15463:SF2">
    <property type="entry name" value="SYNERGIN GAMMA"/>
    <property type="match status" value="1"/>
</dbReference>